<evidence type="ECO:0000313" key="1">
    <source>
        <dbReference type="EMBL" id="JAH10304.1"/>
    </source>
</evidence>
<organism evidence="1">
    <name type="scientific">Anguilla anguilla</name>
    <name type="common">European freshwater eel</name>
    <name type="synonym">Muraena anguilla</name>
    <dbReference type="NCBI Taxonomy" id="7936"/>
    <lineage>
        <taxon>Eukaryota</taxon>
        <taxon>Metazoa</taxon>
        <taxon>Chordata</taxon>
        <taxon>Craniata</taxon>
        <taxon>Vertebrata</taxon>
        <taxon>Euteleostomi</taxon>
        <taxon>Actinopterygii</taxon>
        <taxon>Neopterygii</taxon>
        <taxon>Teleostei</taxon>
        <taxon>Anguilliformes</taxon>
        <taxon>Anguillidae</taxon>
        <taxon>Anguilla</taxon>
    </lineage>
</organism>
<dbReference type="EMBL" id="GBXM01098273">
    <property type="protein sequence ID" value="JAH10304.1"/>
    <property type="molecule type" value="Transcribed_RNA"/>
</dbReference>
<protein>
    <submittedName>
        <fullName evidence="1">Uncharacterized protein</fullName>
    </submittedName>
</protein>
<sequence length="37" mass="4363">MPTFRQINPVILFAVCIYLKFKNKLVLFYTSVQLARS</sequence>
<proteinExistence type="predicted"/>
<accession>A0A0E9Q0Q0</accession>
<reference evidence="1" key="2">
    <citation type="journal article" date="2015" name="Fish Shellfish Immunol.">
        <title>Early steps in the European eel (Anguilla anguilla)-Vibrio vulnificus interaction in the gills: Role of the RtxA13 toxin.</title>
        <authorList>
            <person name="Callol A."/>
            <person name="Pajuelo D."/>
            <person name="Ebbesson L."/>
            <person name="Teles M."/>
            <person name="MacKenzie S."/>
            <person name="Amaro C."/>
        </authorList>
    </citation>
    <scope>NUCLEOTIDE SEQUENCE</scope>
</reference>
<name>A0A0E9Q0Q0_ANGAN</name>
<reference evidence="1" key="1">
    <citation type="submission" date="2014-11" db="EMBL/GenBank/DDBJ databases">
        <authorList>
            <person name="Amaro Gonzalez C."/>
        </authorList>
    </citation>
    <scope>NUCLEOTIDE SEQUENCE</scope>
</reference>
<dbReference type="AlphaFoldDB" id="A0A0E9Q0Q0"/>